<dbReference type="InterPro" id="IPR027417">
    <property type="entry name" value="P-loop_NTPase"/>
</dbReference>
<keyword evidence="4" id="KW-0460">Magnesium</keyword>
<feature type="domain" description="AAA+ ATPase" evidence="6">
    <location>
        <begin position="166"/>
        <end position="269"/>
    </location>
</feature>
<dbReference type="EMBL" id="CM007371">
    <property type="protein sequence ID" value="OIW02290.1"/>
    <property type="molecule type" value="Genomic_DNA"/>
</dbReference>
<dbReference type="Gramene" id="OIW02290">
    <property type="protein sequence ID" value="OIW02290"/>
    <property type="gene ID" value="TanjilG_11184"/>
</dbReference>
<protein>
    <recommendedName>
        <fullName evidence="6">AAA+ ATPase domain-containing protein</fullName>
    </recommendedName>
</protein>
<evidence type="ECO:0000256" key="3">
    <source>
        <dbReference type="ARBA" id="ARBA00022801"/>
    </source>
</evidence>
<keyword evidence="8" id="KW-1185">Reference proteome</keyword>
<comment type="cofactor">
    <cofactor evidence="1">
        <name>Mg(2+)</name>
        <dbReference type="ChEBI" id="CHEBI:18420"/>
    </cofactor>
</comment>
<accession>A0A1J7H748</accession>
<name>A0A1J7H748_LUPAN</name>
<dbReference type="GO" id="GO:0005524">
    <property type="term" value="F:ATP binding"/>
    <property type="evidence" value="ECO:0007669"/>
    <property type="project" value="InterPro"/>
</dbReference>
<keyword evidence="3" id="KW-0378">Hydrolase</keyword>
<evidence type="ECO:0000256" key="4">
    <source>
        <dbReference type="ARBA" id="ARBA00022842"/>
    </source>
</evidence>
<dbReference type="InterPro" id="IPR050747">
    <property type="entry name" value="Mitochondrial_chaperone_BCS1"/>
</dbReference>
<evidence type="ECO:0000313" key="7">
    <source>
        <dbReference type="EMBL" id="OIW02290.1"/>
    </source>
</evidence>
<dbReference type="InterPro" id="IPR058017">
    <property type="entry name" value="At3g28540-like_C"/>
</dbReference>
<dbReference type="InterPro" id="IPR025753">
    <property type="entry name" value="AAA_N_dom"/>
</dbReference>
<dbReference type="Gene3D" id="3.40.50.300">
    <property type="entry name" value="P-loop containing nucleotide triphosphate hydrolases"/>
    <property type="match status" value="2"/>
</dbReference>
<dbReference type="SUPFAM" id="SSF52540">
    <property type="entry name" value="P-loop containing nucleoside triphosphate hydrolases"/>
    <property type="match status" value="2"/>
</dbReference>
<dbReference type="GO" id="GO:0006950">
    <property type="term" value="P:response to stress"/>
    <property type="evidence" value="ECO:0007669"/>
    <property type="project" value="UniProtKB-ARBA"/>
</dbReference>
<dbReference type="OMA" id="RSTPFTH"/>
<reference evidence="7 8" key="1">
    <citation type="journal article" date="2017" name="Plant Biotechnol. J.">
        <title>A comprehensive draft genome sequence for lupin (Lupinus angustifolius), an emerging health food: insights into plant-microbe interactions and legume evolution.</title>
        <authorList>
            <person name="Hane J.K."/>
            <person name="Ming Y."/>
            <person name="Kamphuis L.G."/>
            <person name="Nelson M.N."/>
            <person name="Garg G."/>
            <person name="Atkins C.A."/>
            <person name="Bayer P.E."/>
            <person name="Bravo A."/>
            <person name="Bringans S."/>
            <person name="Cannon S."/>
            <person name="Edwards D."/>
            <person name="Foley R."/>
            <person name="Gao L.L."/>
            <person name="Harrison M.J."/>
            <person name="Huang W."/>
            <person name="Hurgobin B."/>
            <person name="Li S."/>
            <person name="Liu C.W."/>
            <person name="McGrath A."/>
            <person name="Morahan G."/>
            <person name="Murray J."/>
            <person name="Weller J."/>
            <person name="Jian J."/>
            <person name="Singh K.B."/>
        </authorList>
    </citation>
    <scope>NUCLEOTIDE SEQUENCE [LARGE SCALE GENOMIC DNA]</scope>
    <source>
        <strain evidence="8">cv. Tanjil</strain>
        <tissue evidence="7">Whole plant</tissue>
    </source>
</reference>
<dbReference type="Pfam" id="PF00004">
    <property type="entry name" value="AAA"/>
    <property type="match status" value="2"/>
</dbReference>
<dbReference type="GO" id="GO:0016887">
    <property type="term" value="F:ATP hydrolysis activity"/>
    <property type="evidence" value="ECO:0007669"/>
    <property type="project" value="InterPro"/>
</dbReference>
<organism evidence="7 8">
    <name type="scientific">Lupinus angustifolius</name>
    <name type="common">Narrow-leaved blue lupine</name>
    <dbReference type="NCBI Taxonomy" id="3871"/>
    <lineage>
        <taxon>Eukaryota</taxon>
        <taxon>Viridiplantae</taxon>
        <taxon>Streptophyta</taxon>
        <taxon>Embryophyta</taxon>
        <taxon>Tracheophyta</taxon>
        <taxon>Spermatophyta</taxon>
        <taxon>Magnoliopsida</taxon>
        <taxon>eudicotyledons</taxon>
        <taxon>Gunneridae</taxon>
        <taxon>Pentapetalae</taxon>
        <taxon>rosids</taxon>
        <taxon>fabids</taxon>
        <taxon>Fabales</taxon>
        <taxon>Fabaceae</taxon>
        <taxon>Papilionoideae</taxon>
        <taxon>50 kb inversion clade</taxon>
        <taxon>genistoids sensu lato</taxon>
        <taxon>core genistoids</taxon>
        <taxon>Genisteae</taxon>
        <taxon>Lupinus</taxon>
    </lineage>
</organism>
<feature type="domain" description="AAA+ ATPase" evidence="6">
    <location>
        <begin position="465"/>
        <end position="593"/>
    </location>
</feature>
<evidence type="ECO:0000313" key="8">
    <source>
        <dbReference type="Proteomes" id="UP000188354"/>
    </source>
</evidence>
<dbReference type="Pfam" id="PF14363">
    <property type="entry name" value="AAA_assoc"/>
    <property type="match status" value="1"/>
</dbReference>
<evidence type="ECO:0000256" key="5">
    <source>
        <dbReference type="ARBA" id="ARBA00049360"/>
    </source>
</evidence>
<dbReference type="PANTHER" id="PTHR23070">
    <property type="entry name" value="BCS1 AAA-TYPE ATPASE"/>
    <property type="match status" value="1"/>
</dbReference>
<dbReference type="AlphaFoldDB" id="A0A1J7H748"/>
<gene>
    <name evidence="7" type="ORF">TanjilG_11184</name>
</gene>
<sequence>MQYNLLYGKLSLYLNSLPSIEDSDCINLLTGSNQNDIVLSLHANQTINDSFLGARLFWLSEESELDRTGSFVLKIRKADKRRILRPYFNHIHAIVDEIENQRKRELRLFITDGGSAGKSRWRSTPFTHPSTFETIAMESDLKDKIKSDLESFLKAKQYYRRIGRVWKRSFLLYGPSGTGKSSFVAAMANFLSYDVYDVDLSKVKSDSDLKFLFVETTPKSIIVVEDLDRFLEEKSKLTSSFSVSGIQNFMDGILSTCCGEERVMVFTMRLIHTFNKLITTIQDSFHVYQYLKVPEFNENMQYNLLYGKLSLYLNSLPSIEDSDCINLLTGSNQNDIVLSLHANQTINDSFLGARLFWLSEESELDRTGSFVLKIRKADKRRILRPYFNHIHAIVDEIENQRKRELRLFITDGGSAGKSRWRSTPFTHPSTFETIAMESDLKDKIKSDLESFLKAKQYYRRIGRVWKRSFLLYGPSGTGKSSFVAAMANFLSYDVYDVDLSKVKSDSDLKFLFVETTPKSIIVVEDLDRFLEEKSKLTSSFSVSGIQNFMDGILSTCCGEERVMVFTMSNKEQIDPILLRPGRVDVHIHFPVCDFSAFKSLASNYLGVKEHKLFPQVEEIFRQGASLSHSEIGELMIANRDSPTRAIRSVIGALKTDGDGRGSEEMIQRQIRDDDVDSSQERFNTVKDLRRIYSLFRKRGSRRSQASISPMP</sequence>
<evidence type="ECO:0000256" key="1">
    <source>
        <dbReference type="ARBA" id="ARBA00001946"/>
    </source>
</evidence>
<dbReference type="InterPro" id="IPR003959">
    <property type="entry name" value="ATPase_AAA_core"/>
</dbReference>
<dbReference type="STRING" id="3871.A0A1J7H748"/>
<dbReference type="SMART" id="SM00382">
    <property type="entry name" value="AAA"/>
    <property type="match status" value="2"/>
</dbReference>
<evidence type="ECO:0000259" key="6">
    <source>
        <dbReference type="SMART" id="SM00382"/>
    </source>
</evidence>
<proteinExistence type="inferred from homology"/>
<dbReference type="Proteomes" id="UP000188354">
    <property type="component" value="Chromosome LG11"/>
</dbReference>
<dbReference type="InterPro" id="IPR003593">
    <property type="entry name" value="AAA+_ATPase"/>
</dbReference>
<comment type="similarity">
    <text evidence="2">Belongs to the AAA ATPase family. BCS1 subfamily.</text>
</comment>
<evidence type="ECO:0000256" key="2">
    <source>
        <dbReference type="ARBA" id="ARBA00007448"/>
    </source>
</evidence>
<comment type="catalytic activity">
    <reaction evidence="5">
        <text>ATP + H2O = ADP + phosphate + H(+)</text>
        <dbReference type="Rhea" id="RHEA:13065"/>
        <dbReference type="ChEBI" id="CHEBI:15377"/>
        <dbReference type="ChEBI" id="CHEBI:15378"/>
        <dbReference type="ChEBI" id="CHEBI:30616"/>
        <dbReference type="ChEBI" id="CHEBI:43474"/>
        <dbReference type="ChEBI" id="CHEBI:456216"/>
    </reaction>
</comment>
<dbReference type="Pfam" id="PF25568">
    <property type="entry name" value="AAA_lid_At3g28540"/>
    <property type="match status" value="1"/>
</dbReference>